<dbReference type="EMBL" id="GGEC01077966">
    <property type="protein sequence ID" value="MBX58450.1"/>
    <property type="molecule type" value="Transcribed_RNA"/>
</dbReference>
<protein>
    <submittedName>
        <fullName evidence="1">Uncharacterized protein</fullName>
    </submittedName>
</protein>
<sequence>MSAHEFLICLFKPATYWFFTIRFPLIVDS</sequence>
<organism evidence="1">
    <name type="scientific">Rhizophora mucronata</name>
    <name type="common">Asiatic mangrove</name>
    <dbReference type="NCBI Taxonomy" id="61149"/>
    <lineage>
        <taxon>Eukaryota</taxon>
        <taxon>Viridiplantae</taxon>
        <taxon>Streptophyta</taxon>
        <taxon>Embryophyta</taxon>
        <taxon>Tracheophyta</taxon>
        <taxon>Spermatophyta</taxon>
        <taxon>Magnoliopsida</taxon>
        <taxon>eudicotyledons</taxon>
        <taxon>Gunneridae</taxon>
        <taxon>Pentapetalae</taxon>
        <taxon>rosids</taxon>
        <taxon>fabids</taxon>
        <taxon>Malpighiales</taxon>
        <taxon>Rhizophoraceae</taxon>
        <taxon>Rhizophora</taxon>
    </lineage>
</organism>
<reference evidence="1" key="1">
    <citation type="submission" date="2018-02" db="EMBL/GenBank/DDBJ databases">
        <title>Rhizophora mucronata_Transcriptome.</title>
        <authorList>
            <person name="Meera S.P."/>
            <person name="Sreeshan A."/>
            <person name="Augustine A."/>
        </authorList>
    </citation>
    <scope>NUCLEOTIDE SEQUENCE</scope>
    <source>
        <tissue evidence="1">Leaf</tissue>
    </source>
</reference>
<accession>A0A2P2PUP1</accession>
<name>A0A2P2PUP1_RHIMU</name>
<dbReference type="AlphaFoldDB" id="A0A2P2PUP1"/>
<evidence type="ECO:0000313" key="1">
    <source>
        <dbReference type="EMBL" id="MBX58450.1"/>
    </source>
</evidence>
<proteinExistence type="predicted"/>